<organism evidence="4 5">
    <name type="scientific">candidate division WWE3 bacterium</name>
    <dbReference type="NCBI Taxonomy" id="2053526"/>
    <lineage>
        <taxon>Bacteria</taxon>
        <taxon>Katanobacteria</taxon>
    </lineage>
</organism>
<evidence type="ECO:0000256" key="2">
    <source>
        <dbReference type="ARBA" id="ARBA00022553"/>
    </source>
</evidence>
<comment type="subcellular location">
    <subcellularLocation>
        <location evidence="3">Cytoplasm</location>
    </subcellularLocation>
</comment>
<dbReference type="EMBL" id="JAAZNV010000007">
    <property type="protein sequence ID" value="NMB91611.1"/>
    <property type="molecule type" value="Genomic_DNA"/>
</dbReference>
<comment type="PTM">
    <text evidence="3">4'-phosphopantetheine is transferred from CoA to a specific serine of apo-ACP by AcpS. This modification is essential for activity because fatty acids are bound in thioester linkage to the sulfhydryl of the prosthetic group.</text>
</comment>
<dbReference type="GO" id="GO:0000036">
    <property type="term" value="F:acyl carrier activity"/>
    <property type="evidence" value="ECO:0007669"/>
    <property type="project" value="UniProtKB-UniRule"/>
</dbReference>
<name>A0A7X9HSM2_UNCKA</name>
<keyword evidence="3" id="KW-0963">Cytoplasm</keyword>
<comment type="pathway">
    <text evidence="3">Lipid metabolism; fatty acid biosynthesis.</text>
</comment>
<dbReference type="Proteomes" id="UP000590542">
    <property type="component" value="Unassembled WGS sequence"/>
</dbReference>
<dbReference type="AlphaFoldDB" id="A0A7X9HSM2"/>
<evidence type="ECO:0000256" key="1">
    <source>
        <dbReference type="ARBA" id="ARBA00022450"/>
    </source>
</evidence>
<dbReference type="SUPFAM" id="SSF47336">
    <property type="entry name" value="ACP-like"/>
    <property type="match status" value="1"/>
</dbReference>
<keyword evidence="3" id="KW-0276">Fatty acid metabolism</keyword>
<evidence type="ECO:0000256" key="3">
    <source>
        <dbReference type="HAMAP-Rule" id="MF_01217"/>
    </source>
</evidence>
<keyword evidence="3" id="KW-0444">Lipid biosynthesis</keyword>
<dbReference type="InterPro" id="IPR003231">
    <property type="entry name" value="ACP"/>
</dbReference>
<accession>A0A7X9HSM2</accession>
<reference evidence="4 5" key="1">
    <citation type="journal article" date="2020" name="Biotechnol. Biofuels">
        <title>New insights from the biogas microbiome by comprehensive genome-resolved metagenomics of nearly 1600 species originating from multiple anaerobic digesters.</title>
        <authorList>
            <person name="Campanaro S."/>
            <person name="Treu L."/>
            <person name="Rodriguez-R L.M."/>
            <person name="Kovalovszki A."/>
            <person name="Ziels R.M."/>
            <person name="Maus I."/>
            <person name="Zhu X."/>
            <person name="Kougias P.G."/>
            <person name="Basile A."/>
            <person name="Luo G."/>
            <person name="Schluter A."/>
            <person name="Konstantinidis K.T."/>
            <person name="Angelidaki I."/>
        </authorList>
    </citation>
    <scope>NUCLEOTIDE SEQUENCE [LARGE SCALE GENOMIC DNA]</scope>
    <source>
        <strain evidence="4">AS27yjCOA_202</strain>
    </source>
</reference>
<comment type="caution">
    <text evidence="4">The sequence shown here is derived from an EMBL/GenBank/DDBJ whole genome shotgun (WGS) entry which is preliminary data.</text>
</comment>
<dbReference type="InterPro" id="IPR036736">
    <property type="entry name" value="ACP-like_sf"/>
</dbReference>
<keyword evidence="3" id="KW-0275">Fatty acid biosynthesis</keyword>
<evidence type="ECO:0000313" key="5">
    <source>
        <dbReference type="Proteomes" id="UP000590542"/>
    </source>
</evidence>
<evidence type="ECO:0000313" key="4">
    <source>
        <dbReference type="EMBL" id="NMB91611.1"/>
    </source>
</evidence>
<gene>
    <name evidence="3" type="primary">acpP</name>
    <name evidence="4" type="ORF">GYA37_02045</name>
</gene>
<dbReference type="UniPathway" id="UPA00094"/>
<protein>
    <recommendedName>
        <fullName evidence="3">Acyl carrier protein</fullName>
        <shortName evidence="3">ACP</shortName>
    </recommendedName>
</protein>
<keyword evidence="3" id="KW-0443">Lipid metabolism</keyword>
<keyword evidence="2 3" id="KW-0597">Phosphoprotein</keyword>
<comment type="function">
    <text evidence="3">Carrier of the growing fatty acid chain in fatty acid biosynthesis.</text>
</comment>
<keyword evidence="1 3" id="KW-0596">Phosphopantetheine</keyword>
<dbReference type="Gene3D" id="1.10.1200.10">
    <property type="entry name" value="ACP-like"/>
    <property type="match status" value="1"/>
</dbReference>
<comment type="caution">
    <text evidence="3">Lacks conserved residue(s) required for the propagation of feature annotation.</text>
</comment>
<comment type="similarity">
    <text evidence="3">Belongs to the acyl carrier protein (ACP) family.</text>
</comment>
<sequence length="77" mass="8946">MSDYYPKVKKVIAEKTGLEPSEINAESYFEDDLNIGEMELIEILEELEEIFHVDLIEDSDNFITVQDLVDALEEHIQ</sequence>
<proteinExistence type="inferred from homology"/>
<dbReference type="GO" id="GO:0005737">
    <property type="term" value="C:cytoplasm"/>
    <property type="evidence" value="ECO:0007669"/>
    <property type="project" value="UniProtKB-SubCell"/>
</dbReference>
<dbReference type="HAMAP" id="MF_01217">
    <property type="entry name" value="Acyl_carrier"/>
    <property type="match status" value="1"/>
</dbReference>